<dbReference type="InterPro" id="IPR003439">
    <property type="entry name" value="ABC_transporter-like_ATP-bd"/>
</dbReference>
<dbReference type="Gene3D" id="3.40.50.300">
    <property type="entry name" value="P-loop containing nucleotide triphosphate hydrolases"/>
    <property type="match status" value="1"/>
</dbReference>
<dbReference type="CDD" id="cd03230">
    <property type="entry name" value="ABC_DR_subfamily_A"/>
    <property type="match status" value="1"/>
</dbReference>
<dbReference type="InterPro" id="IPR003593">
    <property type="entry name" value="AAA+_ATPase"/>
</dbReference>
<dbReference type="PANTHER" id="PTHR42939:SF1">
    <property type="entry name" value="ABC TRANSPORTER ATP-BINDING PROTEIN ALBC-RELATED"/>
    <property type="match status" value="1"/>
</dbReference>
<reference evidence="5" key="1">
    <citation type="submission" date="2022-09" db="EMBL/GenBank/DDBJ databases">
        <title>Complete Genomes of Fervidibacillus albus and Fervidibacillus halotolerans isolated from tidal flat sediments.</title>
        <authorList>
            <person name="Kwon K.K."/>
            <person name="Yang S.-H."/>
            <person name="Park M.J."/>
            <person name="Oh H.-M."/>
        </authorList>
    </citation>
    <scope>NUCLEOTIDE SEQUENCE</scope>
    <source>
        <strain evidence="5">MEBiC13591</strain>
    </source>
</reference>
<evidence type="ECO:0000256" key="3">
    <source>
        <dbReference type="ARBA" id="ARBA00022840"/>
    </source>
</evidence>
<evidence type="ECO:0000259" key="4">
    <source>
        <dbReference type="PROSITE" id="PS50893"/>
    </source>
</evidence>
<dbReference type="PROSITE" id="PS50893">
    <property type="entry name" value="ABC_TRANSPORTER_2"/>
    <property type="match status" value="1"/>
</dbReference>
<sequence length="226" mass="25877">MIEVIKLSKKYHDQYALQNVSVTMNSGEIVGLVGKNGAGKTTFLESIAGLIKPTDGEIKINGKKDYNYHVIGYLEDNPYFYDYLTVKEIIHYYYLMQNKKIKSEKSDQLLLDYGLLEKRDVMVKELSRGMKQKLAFLLAIVHNPKILLLDEPFTGLDPVNLKMMKNKLSQLKKKGITIVLSTHILSFASNICDRVLFLDKGKITYILEGSRLTEKALEEKFNEYVV</sequence>
<dbReference type="Pfam" id="PF00005">
    <property type="entry name" value="ABC_tran"/>
    <property type="match status" value="1"/>
</dbReference>
<keyword evidence="3 5" id="KW-0067">ATP-binding</keyword>
<evidence type="ECO:0000256" key="2">
    <source>
        <dbReference type="ARBA" id="ARBA00022741"/>
    </source>
</evidence>
<dbReference type="EMBL" id="CP106878">
    <property type="protein sequence ID" value="WAA09515.1"/>
    <property type="molecule type" value="Genomic_DNA"/>
</dbReference>
<name>A0A9E8LUC4_9BACI</name>
<dbReference type="AlphaFoldDB" id="A0A9E8LUC4"/>
<dbReference type="SUPFAM" id="SSF52540">
    <property type="entry name" value="P-loop containing nucleoside triphosphate hydrolases"/>
    <property type="match status" value="1"/>
</dbReference>
<feature type="domain" description="ABC transporter" evidence="4">
    <location>
        <begin position="2"/>
        <end position="225"/>
    </location>
</feature>
<gene>
    <name evidence="5" type="ORF">OE104_13445</name>
</gene>
<keyword evidence="1" id="KW-0813">Transport</keyword>
<proteinExistence type="predicted"/>
<dbReference type="RefSeq" id="WP_275417296.1">
    <property type="nucleotide sequence ID" value="NZ_CP106878.1"/>
</dbReference>
<keyword evidence="2" id="KW-0547">Nucleotide-binding</keyword>
<dbReference type="InterPro" id="IPR027417">
    <property type="entry name" value="P-loop_NTPase"/>
</dbReference>
<organism evidence="5 6">
    <name type="scientific">Fervidibacillus albus</name>
    <dbReference type="NCBI Taxonomy" id="2980026"/>
    <lineage>
        <taxon>Bacteria</taxon>
        <taxon>Bacillati</taxon>
        <taxon>Bacillota</taxon>
        <taxon>Bacilli</taxon>
        <taxon>Bacillales</taxon>
        <taxon>Bacillaceae</taxon>
        <taxon>Fervidibacillus</taxon>
    </lineage>
</organism>
<keyword evidence="6" id="KW-1185">Reference proteome</keyword>
<dbReference type="GO" id="GO:0016887">
    <property type="term" value="F:ATP hydrolysis activity"/>
    <property type="evidence" value="ECO:0007669"/>
    <property type="project" value="InterPro"/>
</dbReference>
<dbReference type="InterPro" id="IPR051782">
    <property type="entry name" value="ABC_Transporter_VariousFunc"/>
</dbReference>
<dbReference type="GO" id="GO:0005524">
    <property type="term" value="F:ATP binding"/>
    <property type="evidence" value="ECO:0007669"/>
    <property type="project" value="UniProtKB-KW"/>
</dbReference>
<accession>A0A9E8LUC4</accession>
<evidence type="ECO:0000313" key="6">
    <source>
        <dbReference type="Proteomes" id="UP001164718"/>
    </source>
</evidence>
<evidence type="ECO:0000256" key="1">
    <source>
        <dbReference type="ARBA" id="ARBA00022448"/>
    </source>
</evidence>
<evidence type="ECO:0000313" key="5">
    <source>
        <dbReference type="EMBL" id="WAA09515.1"/>
    </source>
</evidence>
<dbReference type="SMART" id="SM00382">
    <property type="entry name" value="AAA"/>
    <property type="match status" value="1"/>
</dbReference>
<dbReference type="PANTHER" id="PTHR42939">
    <property type="entry name" value="ABC TRANSPORTER ATP-BINDING PROTEIN ALBC-RELATED"/>
    <property type="match status" value="1"/>
</dbReference>
<dbReference type="KEGG" id="faf:OE104_13445"/>
<dbReference type="Proteomes" id="UP001164718">
    <property type="component" value="Chromosome"/>
</dbReference>
<protein>
    <submittedName>
        <fullName evidence="5">ABC transporter ATP-binding protein</fullName>
    </submittedName>
</protein>